<keyword evidence="1" id="KW-1133">Transmembrane helix</keyword>
<feature type="transmembrane region" description="Helical" evidence="1">
    <location>
        <begin position="84"/>
        <end position="106"/>
    </location>
</feature>
<evidence type="ECO:0000256" key="1">
    <source>
        <dbReference type="SAM" id="Phobius"/>
    </source>
</evidence>
<keyword evidence="1" id="KW-0472">Membrane</keyword>
<feature type="transmembrane region" description="Helical" evidence="1">
    <location>
        <begin position="54"/>
        <end position="72"/>
    </location>
</feature>
<protein>
    <submittedName>
        <fullName evidence="2">Uncharacterized protein</fullName>
    </submittedName>
</protein>
<name>A0A9X0CMI8_9CNID</name>
<comment type="caution">
    <text evidence="2">The sequence shown here is derived from an EMBL/GenBank/DDBJ whole genome shotgun (WGS) entry which is preliminary data.</text>
</comment>
<keyword evidence="1" id="KW-0812">Transmembrane</keyword>
<organism evidence="2 3">
    <name type="scientific">Desmophyllum pertusum</name>
    <dbReference type="NCBI Taxonomy" id="174260"/>
    <lineage>
        <taxon>Eukaryota</taxon>
        <taxon>Metazoa</taxon>
        <taxon>Cnidaria</taxon>
        <taxon>Anthozoa</taxon>
        <taxon>Hexacorallia</taxon>
        <taxon>Scleractinia</taxon>
        <taxon>Caryophylliina</taxon>
        <taxon>Caryophylliidae</taxon>
        <taxon>Desmophyllum</taxon>
    </lineage>
</organism>
<keyword evidence="3" id="KW-1185">Reference proteome</keyword>
<reference evidence="2" key="1">
    <citation type="submission" date="2023-01" db="EMBL/GenBank/DDBJ databases">
        <title>Genome assembly of the deep-sea coral Lophelia pertusa.</title>
        <authorList>
            <person name="Herrera S."/>
            <person name="Cordes E."/>
        </authorList>
    </citation>
    <scope>NUCLEOTIDE SEQUENCE</scope>
    <source>
        <strain evidence="2">USNM1676648</strain>
        <tissue evidence="2">Polyp</tissue>
    </source>
</reference>
<feature type="transmembrane region" description="Helical" evidence="1">
    <location>
        <begin position="174"/>
        <end position="196"/>
    </location>
</feature>
<dbReference type="AlphaFoldDB" id="A0A9X0CMI8"/>
<evidence type="ECO:0000313" key="2">
    <source>
        <dbReference type="EMBL" id="KAJ7365625.1"/>
    </source>
</evidence>
<dbReference type="OrthoDB" id="5989930at2759"/>
<gene>
    <name evidence="2" type="ORF">OS493_002333</name>
</gene>
<sequence>MKFCSMLHSCVQPNGSCFSIIASDFSLLVQDIFSFSFSQIIRAMAFSNKRRMKVLSVAQIAMATIFFTLGMVDRYEVGFVQTSLMFTPCWISGLVLATGIMGLVVVYIPRPFSILMDALWSVSVACILLSLVAIYIYHSGMAWLLYLKYWNQNMVLFVVDERVKINFTDKEKTMLAISSLIIIVFILEIILAAAIARSSATDSHPKQAFELDNVEPTRSRRNTYSSYVGEA</sequence>
<evidence type="ECO:0000313" key="3">
    <source>
        <dbReference type="Proteomes" id="UP001163046"/>
    </source>
</evidence>
<feature type="transmembrane region" description="Helical" evidence="1">
    <location>
        <begin position="118"/>
        <end position="137"/>
    </location>
</feature>
<dbReference type="EMBL" id="MU827302">
    <property type="protein sequence ID" value="KAJ7365625.1"/>
    <property type="molecule type" value="Genomic_DNA"/>
</dbReference>
<proteinExistence type="predicted"/>
<dbReference type="Proteomes" id="UP001163046">
    <property type="component" value="Unassembled WGS sequence"/>
</dbReference>
<accession>A0A9X0CMI8</accession>